<reference evidence="2" key="1">
    <citation type="submission" date="2022-03" db="EMBL/GenBank/DDBJ databases">
        <authorList>
            <person name="Lindestad O."/>
        </authorList>
    </citation>
    <scope>NUCLEOTIDE SEQUENCE</scope>
</reference>
<dbReference type="AlphaFoldDB" id="A0A8S4QE53"/>
<comment type="caution">
    <text evidence="2">The sequence shown here is derived from an EMBL/GenBank/DDBJ whole genome shotgun (WGS) entry which is preliminary data.</text>
</comment>
<name>A0A8S4QE53_9NEOP</name>
<accession>A0A8S4QE53</accession>
<gene>
    <name evidence="2" type="primary">jg14906</name>
    <name evidence="2" type="ORF">PAEG_LOCUS1362</name>
</gene>
<organism evidence="2 3">
    <name type="scientific">Pararge aegeria aegeria</name>
    <dbReference type="NCBI Taxonomy" id="348720"/>
    <lineage>
        <taxon>Eukaryota</taxon>
        <taxon>Metazoa</taxon>
        <taxon>Ecdysozoa</taxon>
        <taxon>Arthropoda</taxon>
        <taxon>Hexapoda</taxon>
        <taxon>Insecta</taxon>
        <taxon>Pterygota</taxon>
        <taxon>Neoptera</taxon>
        <taxon>Endopterygota</taxon>
        <taxon>Lepidoptera</taxon>
        <taxon>Glossata</taxon>
        <taxon>Ditrysia</taxon>
        <taxon>Papilionoidea</taxon>
        <taxon>Nymphalidae</taxon>
        <taxon>Satyrinae</taxon>
        <taxon>Satyrini</taxon>
        <taxon>Parargina</taxon>
        <taxon>Pararge</taxon>
    </lineage>
</organism>
<feature type="non-terminal residue" evidence="2">
    <location>
        <position position="1"/>
    </location>
</feature>
<evidence type="ECO:0000313" key="2">
    <source>
        <dbReference type="EMBL" id="CAH2208863.1"/>
    </source>
</evidence>
<evidence type="ECO:0000256" key="1">
    <source>
        <dbReference type="SAM" id="MobiDB-lite"/>
    </source>
</evidence>
<keyword evidence="3" id="KW-1185">Reference proteome</keyword>
<feature type="region of interest" description="Disordered" evidence="1">
    <location>
        <begin position="1"/>
        <end position="26"/>
    </location>
</feature>
<dbReference type="Proteomes" id="UP000838756">
    <property type="component" value="Unassembled WGS sequence"/>
</dbReference>
<protein>
    <submittedName>
        <fullName evidence="2">Jg14906 protein</fullName>
    </submittedName>
</protein>
<sequence>MGGDAGPPNSSTNLPQTRPKKKSCRIYCTYRRTSATPKAASRPH</sequence>
<feature type="non-terminal residue" evidence="2">
    <location>
        <position position="44"/>
    </location>
</feature>
<evidence type="ECO:0000313" key="3">
    <source>
        <dbReference type="Proteomes" id="UP000838756"/>
    </source>
</evidence>
<dbReference type="EMBL" id="CAKXAJ010004730">
    <property type="protein sequence ID" value="CAH2208863.1"/>
    <property type="molecule type" value="Genomic_DNA"/>
</dbReference>
<proteinExistence type="predicted"/>